<dbReference type="NCBIfam" id="NF011995">
    <property type="entry name" value="PRK15451.1"/>
    <property type="match status" value="1"/>
</dbReference>
<evidence type="ECO:0000259" key="5">
    <source>
        <dbReference type="Pfam" id="PF13649"/>
    </source>
</evidence>
<dbReference type="CDD" id="cd02440">
    <property type="entry name" value="AdoMet_MTases"/>
    <property type="match status" value="1"/>
</dbReference>
<dbReference type="PIRSF" id="PIRSF006325">
    <property type="entry name" value="MeTrfase_bac"/>
    <property type="match status" value="1"/>
</dbReference>
<feature type="binding site" evidence="3 4">
    <location>
        <position position="51"/>
    </location>
    <ligand>
        <name>S-adenosyl-L-methionine</name>
        <dbReference type="ChEBI" id="CHEBI:59789"/>
    </ligand>
</feature>
<dbReference type="InterPro" id="IPR029063">
    <property type="entry name" value="SAM-dependent_MTases_sf"/>
</dbReference>
<evidence type="ECO:0000256" key="1">
    <source>
        <dbReference type="ARBA" id="ARBA00022679"/>
    </source>
</evidence>
<dbReference type="Pfam" id="PF13649">
    <property type="entry name" value="Methyltransf_25"/>
    <property type="match status" value="1"/>
</dbReference>
<feature type="binding site" evidence="3 4">
    <location>
        <begin position="76"/>
        <end position="78"/>
    </location>
    <ligand>
        <name>S-adenosyl-L-methionine</name>
        <dbReference type="ChEBI" id="CHEBI:59789"/>
    </ligand>
</feature>
<name>A0AA37S7R1_9GAMM</name>
<accession>A0AA37S7R1</accession>
<dbReference type="HAMAP" id="MF_01589">
    <property type="entry name" value="Cx_SAM_synthase"/>
    <property type="match status" value="1"/>
</dbReference>
<comment type="subunit">
    <text evidence="3">Homodimer.</text>
</comment>
<dbReference type="PANTHER" id="PTHR43861:SF2">
    <property type="entry name" value="CARBOXY-S-ADENOSYL-L-METHIONINE SYNTHASE"/>
    <property type="match status" value="1"/>
</dbReference>
<keyword evidence="1 3" id="KW-0808">Transferase</keyword>
<comment type="similarity">
    <text evidence="3">Belongs to the class I-like SAM-binding methyltransferase superfamily. Cx-SAM synthase family.</text>
</comment>
<dbReference type="InterPro" id="IPR041698">
    <property type="entry name" value="Methyltransf_25"/>
</dbReference>
<dbReference type="Gene3D" id="3.40.50.150">
    <property type="entry name" value="Vaccinia Virus protein VP39"/>
    <property type="match status" value="1"/>
</dbReference>
<organism evidence="6 7">
    <name type="scientific">Litoribrevibacter albus</name>
    <dbReference type="NCBI Taxonomy" id="1473156"/>
    <lineage>
        <taxon>Bacteria</taxon>
        <taxon>Pseudomonadati</taxon>
        <taxon>Pseudomonadota</taxon>
        <taxon>Gammaproteobacteria</taxon>
        <taxon>Oceanospirillales</taxon>
        <taxon>Oceanospirillaceae</taxon>
        <taxon>Litoribrevibacter</taxon>
    </lineage>
</organism>
<evidence type="ECO:0000256" key="2">
    <source>
        <dbReference type="ARBA" id="ARBA00022691"/>
    </source>
</evidence>
<dbReference type="GO" id="GO:0002098">
    <property type="term" value="P:tRNA wobble uridine modification"/>
    <property type="evidence" value="ECO:0007669"/>
    <property type="project" value="InterPro"/>
</dbReference>
<keyword evidence="7" id="KW-1185">Reference proteome</keyword>
<dbReference type="Proteomes" id="UP001161389">
    <property type="component" value="Unassembled WGS sequence"/>
</dbReference>
<comment type="caution">
    <text evidence="6">The sequence shown here is derived from an EMBL/GenBank/DDBJ whole genome shotgun (WGS) entry which is preliminary data.</text>
</comment>
<comment type="caution">
    <text evidence="3">Lacks conserved residue(s) required for the propagation of feature annotation.</text>
</comment>
<dbReference type="AlphaFoldDB" id="A0AA37S7R1"/>
<feature type="binding site" evidence="3 4">
    <location>
        <begin position="129"/>
        <end position="130"/>
    </location>
    <ligand>
        <name>S-adenosyl-L-methionine</name>
        <dbReference type="ChEBI" id="CHEBI:59789"/>
    </ligand>
</feature>
<evidence type="ECO:0000313" key="6">
    <source>
        <dbReference type="EMBL" id="GLQ29873.1"/>
    </source>
</evidence>
<evidence type="ECO:0000256" key="3">
    <source>
        <dbReference type="HAMAP-Rule" id="MF_01589"/>
    </source>
</evidence>
<keyword evidence="2 3" id="KW-0949">S-adenosyl-L-methionine</keyword>
<dbReference type="GO" id="GO:1904047">
    <property type="term" value="F:S-adenosyl-L-methionine binding"/>
    <property type="evidence" value="ECO:0007669"/>
    <property type="project" value="UniProtKB-UniRule"/>
</dbReference>
<dbReference type="GO" id="GO:0016743">
    <property type="term" value="F:carboxyl- or carbamoyltransferase activity"/>
    <property type="evidence" value="ECO:0007669"/>
    <property type="project" value="UniProtKB-UniRule"/>
</dbReference>
<gene>
    <name evidence="3 6" type="primary">cmoA</name>
    <name evidence="6" type="ORF">GCM10007876_03510</name>
</gene>
<evidence type="ECO:0000313" key="7">
    <source>
        <dbReference type="Proteomes" id="UP001161389"/>
    </source>
</evidence>
<feature type="domain" description="Methyltransferase" evidence="5">
    <location>
        <begin position="72"/>
        <end position="170"/>
    </location>
</feature>
<proteinExistence type="inferred from homology"/>
<reference evidence="6" key="2">
    <citation type="submission" date="2023-01" db="EMBL/GenBank/DDBJ databases">
        <title>Draft genome sequence of Litoribrevibacter albus strain NBRC 110071.</title>
        <authorList>
            <person name="Sun Q."/>
            <person name="Mori K."/>
        </authorList>
    </citation>
    <scope>NUCLEOTIDE SEQUENCE</scope>
    <source>
        <strain evidence="6">NBRC 110071</strain>
    </source>
</reference>
<comment type="function">
    <text evidence="3">Catalyzes the conversion of S-adenosyl-L-methionine (SAM) to carboxy-S-adenosyl-L-methionine (Cx-SAM).</text>
</comment>
<dbReference type="PANTHER" id="PTHR43861">
    <property type="entry name" value="TRANS-ACONITATE 2-METHYLTRANSFERASE-RELATED"/>
    <property type="match status" value="1"/>
</dbReference>
<dbReference type="EMBL" id="BSNM01000003">
    <property type="protein sequence ID" value="GLQ29873.1"/>
    <property type="molecule type" value="Genomic_DNA"/>
</dbReference>
<dbReference type="RefSeq" id="WP_284378057.1">
    <property type="nucleotide sequence ID" value="NZ_BSNM01000003.1"/>
</dbReference>
<sequence length="254" mass="28451">MNESDNNSDHISERASDQIYSTPQERIRDFVFDENVAKVFEDMISRSAPGYSTIVSHIGVMARHFVQPNTRIYDLGCSLGACSLVINQMVEVDGCELIAVDTSEAMVSRCTESLQKAGHRFPVSVQQADILELDISNASLVILNFTLQFIEKGVREALLKKIYDGLVDGGALVLSEKLAFNHNSEQELMIKLHHDFKRANGYSDLEIAQKRAAIENVLIPETSGEHICRLEKVGFSNVYSWFRCLNFASFLAIK</sequence>
<dbReference type="NCBIfam" id="TIGR00740">
    <property type="entry name" value="carboxy-S-adenosyl-L-methionine synthase CmoA"/>
    <property type="match status" value="1"/>
</dbReference>
<reference evidence="6" key="1">
    <citation type="journal article" date="2014" name="Int. J. Syst. Evol. Microbiol.">
        <title>Complete genome sequence of Corynebacterium casei LMG S-19264T (=DSM 44701T), isolated from a smear-ripened cheese.</title>
        <authorList>
            <consortium name="US DOE Joint Genome Institute (JGI-PGF)"/>
            <person name="Walter F."/>
            <person name="Albersmeier A."/>
            <person name="Kalinowski J."/>
            <person name="Ruckert C."/>
        </authorList>
    </citation>
    <scope>NUCLEOTIDE SEQUENCE</scope>
    <source>
        <strain evidence="6">NBRC 110071</strain>
    </source>
</reference>
<dbReference type="InterPro" id="IPR005271">
    <property type="entry name" value="CmoA"/>
</dbReference>
<comment type="catalytic activity">
    <reaction evidence="3">
        <text>prephenate + S-adenosyl-L-methionine = carboxy-S-adenosyl-L-methionine + 3-phenylpyruvate + H2O</text>
        <dbReference type="Rhea" id="RHEA:51692"/>
        <dbReference type="ChEBI" id="CHEBI:15377"/>
        <dbReference type="ChEBI" id="CHEBI:18005"/>
        <dbReference type="ChEBI" id="CHEBI:29934"/>
        <dbReference type="ChEBI" id="CHEBI:59789"/>
        <dbReference type="ChEBI" id="CHEBI:134278"/>
    </reaction>
</comment>
<dbReference type="EC" id="2.1.3.-" evidence="3"/>
<protein>
    <recommendedName>
        <fullName evidence="3">Carboxy-S-adenosyl-L-methionine synthase</fullName>
        <shortName evidence="3">Cx-SAM synthase</shortName>
        <ecNumber evidence="3">2.1.3.-</ecNumber>
    </recommendedName>
</protein>
<feature type="binding site" evidence="3 4">
    <location>
        <position position="144"/>
    </location>
    <ligand>
        <name>S-adenosyl-L-methionine</name>
        <dbReference type="ChEBI" id="CHEBI:59789"/>
    </ligand>
</feature>
<evidence type="ECO:0000256" key="4">
    <source>
        <dbReference type="PIRSR" id="PIRSR006325-1"/>
    </source>
</evidence>
<feature type="binding site" evidence="3">
    <location>
        <position position="211"/>
    </location>
    <ligand>
        <name>S-adenosyl-L-methionine</name>
        <dbReference type="ChEBI" id="CHEBI:59789"/>
    </ligand>
</feature>
<dbReference type="SUPFAM" id="SSF53335">
    <property type="entry name" value="S-adenosyl-L-methionine-dependent methyltransferases"/>
    <property type="match status" value="1"/>
</dbReference>